<evidence type="ECO:0000313" key="4">
    <source>
        <dbReference type="Proteomes" id="UP000697107"/>
    </source>
</evidence>
<accession>A0A8T1GSB9</accession>
<dbReference type="AlphaFoldDB" id="A0A8T1GSB9"/>
<gene>
    <name evidence="1" type="ORF">PC113_g15021</name>
    <name evidence="2" type="ORF">PC115_g1830</name>
    <name evidence="3" type="ORF">PC118_g1592</name>
</gene>
<dbReference type="Proteomes" id="UP000735874">
    <property type="component" value="Unassembled WGS sequence"/>
</dbReference>
<dbReference type="Proteomes" id="UP000774804">
    <property type="component" value="Unassembled WGS sequence"/>
</dbReference>
<dbReference type="EMBL" id="RCML01000021">
    <property type="protein sequence ID" value="KAG2997906.1"/>
    <property type="molecule type" value="Genomic_DNA"/>
</dbReference>
<sequence>MLSVADDVGIQFDERISRPCTREICIGSFMFSAAGIFRAAANTIIKSNFFESLGLCHSRAAGRCLLCSLLPCTTL</sequence>
<dbReference type="EMBL" id="RCMG01000542">
    <property type="protein sequence ID" value="KAG2852437.1"/>
    <property type="molecule type" value="Genomic_DNA"/>
</dbReference>
<evidence type="ECO:0000313" key="1">
    <source>
        <dbReference type="EMBL" id="KAG2852437.1"/>
    </source>
</evidence>
<comment type="caution">
    <text evidence="3">The sequence shown here is derived from an EMBL/GenBank/DDBJ whole genome shotgun (WGS) entry which is preliminary data.</text>
</comment>
<evidence type="ECO:0000313" key="3">
    <source>
        <dbReference type="EMBL" id="KAG2997906.1"/>
    </source>
</evidence>
<protein>
    <submittedName>
        <fullName evidence="3">Uncharacterized protein</fullName>
    </submittedName>
</protein>
<dbReference type="Proteomes" id="UP000697107">
    <property type="component" value="Unassembled WGS sequence"/>
</dbReference>
<dbReference type="EMBL" id="RCMI01000024">
    <property type="protein sequence ID" value="KAG2941722.1"/>
    <property type="molecule type" value="Genomic_DNA"/>
</dbReference>
<reference evidence="3" key="1">
    <citation type="submission" date="2018-10" db="EMBL/GenBank/DDBJ databases">
        <title>Effector identification in a new, highly contiguous assembly of the strawberry crown rot pathogen Phytophthora cactorum.</title>
        <authorList>
            <person name="Armitage A.D."/>
            <person name="Nellist C.F."/>
            <person name="Bates H."/>
            <person name="Vickerstaff R.J."/>
            <person name="Harrison R.J."/>
        </authorList>
    </citation>
    <scope>NUCLEOTIDE SEQUENCE</scope>
    <source>
        <strain evidence="1">15-7</strain>
        <strain evidence="2">4032</strain>
        <strain evidence="3">P415</strain>
    </source>
</reference>
<evidence type="ECO:0000313" key="2">
    <source>
        <dbReference type="EMBL" id="KAG2941722.1"/>
    </source>
</evidence>
<name>A0A8T1GSB9_9STRA</name>
<proteinExistence type="predicted"/>
<organism evidence="3 4">
    <name type="scientific">Phytophthora cactorum</name>
    <dbReference type="NCBI Taxonomy" id="29920"/>
    <lineage>
        <taxon>Eukaryota</taxon>
        <taxon>Sar</taxon>
        <taxon>Stramenopiles</taxon>
        <taxon>Oomycota</taxon>
        <taxon>Peronosporomycetes</taxon>
        <taxon>Peronosporales</taxon>
        <taxon>Peronosporaceae</taxon>
        <taxon>Phytophthora</taxon>
    </lineage>
</organism>